<evidence type="ECO:0000313" key="2">
    <source>
        <dbReference type="EMBL" id="MCJ2543220.1"/>
    </source>
</evidence>
<name>A0ABT0CD12_THEVL</name>
<sequence length="209" mass="22685">MTSTQPDPRSGFPWRGVALGCGLLLVLGVGSCVAAGYYLSRVLREVTGFTLDSTAVEAKAQTIFKHQLPGGAEGMVSFHLGPIEFAGVTNRDGSTILMLGRVDAEVLNENDRQELEASFREQVREWVSESRAGKQVITVERNESRRLCDQSASLLILEGEEQEGSTTVPSVVYQSAVLHQEDLLLFLLISTGNNALLQAEQVFASLDCP</sequence>
<dbReference type="RefSeq" id="WP_244350497.1">
    <property type="nucleotide sequence ID" value="NZ_JAFIRA010000023.1"/>
</dbReference>
<evidence type="ECO:0000256" key="1">
    <source>
        <dbReference type="SAM" id="Phobius"/>
    </source>
</evidence>
<evidence type="ECO:0000313" key="3">
    <source>
        <dbReference type="Proteomes" id="UP000830835"/>
    </source>
</evidence>
<reference evidence="2" key="1">
    <citation type="submission" date="2021-02" db="EMBL/GenBank/DDBJ databases">
        <title>The CRISPR/cas machinery reduction and long-range gene transfer in the hot spring cyanobacterium Synechococcus.</title>
        <authorList>
            <person name="Dvorak P."/>
            <person name="Jahodarova E."/>
            <person name="Hasler P."/>
            <person name="Poulickova A."/>
        </authorList>
    </citation>
    <scope>NUCLEOTIDE SEQUENCE</scope>
    <source>
        <strain evidence="2">Rupite</strain>
    </source>
</reference>
<comment type="caution">
    <text evidence="2">The sequence shown here is derived from an EMBL/GenBank/DDBJ whole genome shotgun (WGS) entry which is preliminary data.</text>
</comment>
<dbReference type="Proteomes" id="UP000830835">
    <property type="component" value="Unassembled WGS sequence"/>
</dbReference>
<keyword evidence="1" id="KW-1133">Transmembrane helix</keyword>
<feature type="transmembrane region" description="Helical" evidence="1">
    <location>
        <begin position="12"/>
        <end position="39"/>
    </location>
</feature>
<keyword evidence="1" id="KW-0472">Membrane</keyword>
<protein>
    <submittedName>
        <fullName evidence="2">Uncharacterized protein</fullName>
    </submittedName>
</protein>
<dbReference type="EMBL" id="JAFIRA010000023">
    <property type="protein sequence ID" value="MCJ2543220.1"/>
    <property type="molecule type" value="Genomic_DNA"/>
</dbReference>
<proteinExistence type="predicted"/>
<keyword evidence="1" id="KW-0812">Transmembrane</keyword>
<accession>A0ABT0CD12</accession>
<gene>
    <name evidence="2" type="ORF">JX360_09920</name>
</gene>
<keyword evidence="3" id="KW-1185">Reference proteome</keyword>
<organism evidence="2 3">
    <name type="scientific">Thermostichus vulcanus str. 'Rupite'</name>
    <dbReference type="NCBI Taxonomy" id="2813851"/>
    <lineage>
        <taxon>Bacteria</taxon>
        <taxon>Bacillati</taxon>
        <taxon>Cyanobacteriota</taxon>
        <taxon>Cyanophyceae</taxon>
        <taxon>Thermostichales</taxon>
        <taxon>Thermostichaceae</taxon>
        <taxon>Thermostichus</taxon>
    </lineage>
</organism>